<protein>
    <submittedName>
        <fullName evidence="7">Kinesin-like protein kif26a</fullName>
    </submittedName>
</protein>
<evidence type="ECO:0000256" key="3">
    <source>
        <dbReference type="ARBA" id="ARBA00022840"/>
    </source>
</evidence>
<dbReference type="OrthoDB" id="8862460at2759"/>
<dbReference type="GO" id="GO:0005524">
    <property type="term" value="F:ATP binding"/>
    <property type="evidence" value="ECO:0007669"/>
    <property type="project" value="UniProtKB-UniRule"/>
</dbReference>
<dbReference type="STRING" id="79923.A0A3R7JS74"/>
<feature type="binding site" evidence="5">
    <location>
        <begin position="224"/>
        <end position="231"/>
    </location>
    <ligand>
        <name>ATP</name>
        <dbReference type="ChEBI" id="CHEBI:30616"/>
    </ligand>
</feature>
<proteinExistence type="inferred from homology"/>
<dbReference type="SMART" id="SM00129">
    <property type="entry name" value="KISc"/>
    <property type="match status" value="1"/>
</dbReference>
<keyword evidence="4" id="KW-0206">Cytoskeleton</keyword>
<reference evidence="7 8" key="1">
    <citation type="journal article" date="2018" name="Biotechnol. Adv.">
        <title>Improved genomic resources and new bioinformatic workflow for the carcinogenic parasite Clonorchis sinensis: Biotechnological implications.</title>
        <authorList>
            <person name="Wang D."/>
            <person name="Korhonen P.K."/>
            <person name="Gasser R.B."/>
            <person name="Young N.D."/>
        </authorList>
    </citation>
    <scope>NUCLEOTIDE SEQUENCE [LARGE SCALE GENOMIC DNA]</scope>
    <source>
        <strain evidence="7">Cs-k2</strain>
    </source>
</reference>
<feature type="compositionally biased region" description="Polar residues" evidence="6">
    <location>
        <begin position="655"/>
        <end position="676"/>
    </location>
</feature>
<feature type="region of interest" description="Disordered" evidence="6">
    <location>
        <begin position="643"/>
        <end position="676"/>
    </location>
</feature>
<evidence type="ECO:0000256" key="5">
    <source>
        <dbReference type="PROSITE-ProRule" id="PRU00283"/>
    </source>
</evidence>
<name>A0A3R7JS74_CLOSI</name>
<sequence>MSTSDCPKCIRREKTHSRRNYRKSLQRSGDFPSPSDGLRSGFQSTLPVPRQPDGTQPALRFQFARLLRSSPPSLPPSLDELRVGFESAFSRDYAHFTSLNTGKVKVIVCVRQPESTVECRPLSTLPNADRQHHAPSQYLDALLSLNCNISNGCVAIDHRRNQLTLIDPTPPIRRRVSITNPKLFTFDAVLATQDQQLLELSRVALTSVIQQLLRGQDGCILTIGHKHTGKTRSMVGTDTSPPTSFGIIPCAISWLFQVLNKQKEVTGIRFSVRVSAVALNGPNEEFCDLLEDAVLPHENDISPSQYLRSQERNPAANPLSGDIFQSTDSESVAMQIGRCLANQREIRVANAERAAYLLDVALTKRAAACADKTNSSNANGSGLSHMLFTFHVYQCCVEQNETGAHVFGGRTRLHLLDLGCGRYGHPTATTPSVEPTKFKQKAQAKCQSPVPSTRSTNEIDRPVIHNPINTTCRSLSISGMANVILALLTGQRHLPFRDSALTHLIKEAMTGTQVHPCVIAHIDSGTQYYTETLQILQLASKLSRLRRRRVGPSTSIPAHLTLTSYSEDTGSSVESCSDSAQTELYRRRLRGPRMGKSSYGRSYNSDVDFTSSSEQSCETVIYLGRKQEIDDQIDNAALLRLGPRGKADGSVDARSASSGQLSGGEQQNRTLTRNSNQITLKKNTSVSGTGVHVVKRMIPRTNAKVWPRAISPKLKEALLSQEETWIDGPKVTGAQDVNSKATECVSSSGPHWSHYLCSSSSVCSPTYSVVQPRRHSSELGTAPCVMLSKSATITTVAPVNVHDNEPFRCAFDCTQENDFGRYPSISNSSAWQADTNAGDDQNQISSVDASSCSTLEHCAKLGPRALSDISERTEETETVPDGNTVKSSSTGPLFECLSLLRLDGLPYLDEFRFEDRSASHSAELVETILVDTTDKRKSPLKHDGTRNPHKAEKSGRDENERDNRDDLEMCLSFLGKAPSMDFSDILNPRTPELMHRLGYSPLKKLKDDFVGDTKECSAESGSYFNGCGEKLLTMDESVQDRTPIGESERFNYLQSDTVPKERNFQLLEEPNKATGWISQHQTRPPLQENYRRKTWHKPENSTSYGPTNNSLSRVAAWVDSIVNPTSSIPFASPCEVQHTTQIHEPTARKNLLRASTIPRQNGVHDCGLNPIIFCTTSSVSAASTNERSHPSYNNPNSSNSYNQHNCEVTQPQTESCRNRTSSRFVTRPEVFGSPHSCNKMCSPCVSNGPSTHTFPASVSPSQQTHFSTAFTNNLQQNPVFSPPNNQDFGNFSASQQTPYWNILQPDSFSLPRCPQTINTTKHLVKAIAFPSTGDQVQNSTIIRERCPDRHAADFTGSIQEKELKDSKSQRGFRFPSFPIFRSFRLRRDRKKEKLQVADPLRVDENKAATQYPSTIDNMTGFGPPLSPTSLADLRERCHSCSPTSPMRSTRACASTLSHVAEFTPGNLSLSVADSPHLVLKSTTLQSGTSVGMNASDFVYRSVSSGPILDARATSSPLVKQLSRREPHGRQQQSFHLLRNDPTEGTLPVSAFSHQMDNNQALFGLPNSPSVPLNSPHYPGTLFTPICRSGRRSVNGGPASSGYESMRIGTSELSLSHPDSASECSGILSPGGMTKDVLKPKTFDGTNRCQRHSSTTGSRASGSAGSGVSLCSPMRANKAVESQTSERTAHWPLTSSVSSFLKIKYQHSCQ</sequence>
<comment type="subcellular location">
    <subcellularLocation>
        <location evidence="1">Cytoplasm</location>
        <location evidence="1">Cytoskeleton</location>
    </subcellularLocation>
</comment>
<keyword evidence="3 5" id="KW-0067">ATP-binding</keyword>
<dbReference type="GO" id="GO:0005856">
    <property type="term" value="C:cytoskeleton"/>
    <property type="evidence" value="ECO:0007669"/>
    <property type="project" value="UniProtKB-SubCell"/>
</dbReference>
<dbReference type="InterPro" id="IPR036961">
    <property type="entry name" value="Kinesin_motor_dom_sf"/>
</dbReference>
<keyword evidence="2 5" id="KW-0547">Nucleotide-binding</keyword>
<evidence type="ECO:0000256" key="1">
    <source>
        <dbReference type="ARBA" id="ARBA00004245"/>
    </source>
</evidence>
<dbReference type="InterPro" id="IPR027417">
    <property type="entry name" value="P-loop_NTPase"/>
</dbReference>
<feature type="region of interest" description="Disordered" evidence="6">
    <location>
        <begin position="1"/>
        <end position="55"/>
    </location>
</feature>
<comment type="similarity">
    <text evidence="5">Belongs to the TRAFAC class myosin-kinesin ATPase superfamily. Kinesin family.</text>
</comment>
<keyword evidence="4" id="KW-0963">Cytoplasm</keyword>
<feature type="region of interest" description="Disordered" evidence="6">
    <location>
        <begin position="1642"/>
        <end position="1667"/>
    </location>
</feature>
<dbReference type="Pfam" id="PF00225">
    <property type="entry name" value="Kinesin"/>
    <property type="match status" value="2"/>
</dbReference>
<organism evidence="7 8">
    <name type="scientific">Clonorchis sinensis</name>
    <name type="common">Chinese liver fluke</name>
    <dbReference type="NCBI Taxonomy" id="79923"/>
    <lineage>
        <taxon>Eukaryota</taxon>
        <taxon>Metazoa</taxon>
        <taxon>Spiralia</taxon>
        <taxon>Lophotrochozoa</taxon>
        <taxon>Platyhelminthes</taxon>
        <taxon>Trematoda</taxon>
        <taxon>Digenea</taxon>
        <taxon>Opisthorchiida</taxon>
        <taxon>Opisthorchiata</taxon>
        <taxon>Opisthorchiidae</taxon>
        <taxon>Clonorchis</taxon>
    </lineage>
</organism>
<evidence type="ECO:0000313" key="7">
    <source>
        <dbReference type="EMBL" id="KAG5448811.1"/>
    </source>
</evidence>
<dbReference type="EMBL" id="NIRI02000042">
    <property type="protein sequence ID" value="KAG5448811.1"/>
    <property type="molecule type" value="Genomic_DNA"/>
</dbReference>
<keyword evidence="5" id="KW-0505">Motor protein</keyword>
<dbReference type="GO" id="GO:0003777">
    <property type="term" value="F:microtubule motor activity"/>
    <property type="evidence" value="ECO:0007669"/>
    <property type="project" value="InterPro"/>
</dbReference>
<feature type="compositionally biased region" description="Low complexity" evidence="6">
    <location>
        <begin position="1652"/>
        <end position="1667"/>
    </location>
</feature>
<comment type="caution">
    <text evidence="7">The sequence shown here is derived from an EMBL/GenBank/DDBJ whole genome shotgun (WGS) entry which is preliminary data.</text>
</comment>
<dbReference type="InterPro" id="IPR001752">
    <property type="entry name" value="Kinesin_motor_dom"/>
</dbReference>
<evidence type="ECO:0000313" key="8">
    <source>
        <dbReference type="Proteomes" id="UP000286415"/>
    </source>
</evidence>
<accession>A0A3R7JS74</accession>
<dbReference type="PROSITE" id="PS50067">
    <property type="entry name" value="KINESIN_MOTOR_2"/>
    <property type="match status" value="1"/>
</dbReference>
<feature type="region of interest" description="Disordered" evidence="6">
    <location>
        <begin position="935"/>
        <end position="963"/>
    </location>
</feature>
<dbReference type="PANTHER" id="PTHR21608">
    <property type="entry name" value="KINESIN-LIKE PROTEIN CG14535"/>
    <property type="match status" value="1"/>
</dbReference>
<dbReference type="InParanoid" id="A0A3R7JS74"/>
<feature type="compositionally biased region" description="Basic residues" evidence="6">
    <location>
        <begin position="9"/>
        <end position="25"/>
    </location>
</feature>
<dbReference type="Proteomes" id="UP000286415">
    <property type="component" value="Unassembled WGS sequence"/>
</dbReference>
<feature type="region of interest" description="Disordered" evidence="6">
    <location>
        <begin position="1183"/>
        <end position="1204"/>
    </location>
</feature>
<reference evidence="7 8" key="2">
    <citation type="journal article" date="2021" name="Genomics">
        <title>High-quality reference genome for Clonorchis sinensis.</title>
        <authorList>
            <person name="Young N.D."/>
            <person name="Stroehlein A.J."/>
            <person name="Kinkar L."/>
            <person name="Wang T."/>
            <person name="Sohn W.M."/>
            <person name="Chang B.C.H."/>
            <person name="Kaur P."/>
            <person name="Weisz D."/>
            <person name="Dudchenko O."/>
            <person name="Aiden E.L."/>
            <person name="Korhonen P.K."/>
            <person name="Gasser R.B."/>
        </authorList>
    </citation>
    <scope>NUCLEOTIDE SEQUENCE [LARGE SCALE GENOMIC DNA]</scope>
    <source>
        <strain evidence="7">Cs-k2</strain>
    </source>
</reference>
<dbReference type="GO" id="GO:0007018">
    <property type="term" value="P:microtubule-based movement"/>
    <property type="evidence" value="ECO:0007669"/>
    <property type="project" value="InterPro"/>
</dbReference>
<feature type="compositionally biased region" description="Low complexity" evidence="6">
    <location>
        <begin position="1190"/>
        <end position="1204"/>
    </location>
</feature>
<dbReference type="InterPro" id="IPR027640">
    <property type="entry name" value="Kinesin-like_fam"/>
</dbReference>
<keyword evidence="8" id="KW-1185">Reference proteome</keyword>
<dbReference type="PRINTS" id="PR00380">
    <property type="entry name" value="KINESINHEAVY"/>
</dbReference>
<gene>
    <name evidence="7" type="ORF">CSKR_111518</name>
</gene>
<dbReference type="SUPFAM" id="SSF52540">
    <property type="entry name" value="P-loop containing nucleoside triphosphate hydrolases"/>
    <property type="match status" value="1"/>
</dbReference>
<dbReference type="PANTHER" id="PTHR21608:SF7">
    <property type="entry name" value="KINESIN-LIKE PROTEIN CG14535"/>
    <property type="match status" value="1"/>
</dbReference>
<evidence type="ECO:0000256" key="2">
    <source>
        <dbReference type="ARBA" id="ARBA00022741"/>
    </source>
</evidence>
<evidence type="ECO:0000256" key="6">
    <source>
        <dbReference type="SAM" id="MobiDB-lite"/>
    </source>
</evidence>
<dbReference type="Gene3D" id="3.40.850.10">
    <property type="entry name" value="Kinesin motor domain"/>
    <property type="match status" value="1"/>
</dbReference>
<evidence type="ECO:0000256" key="4">
    <source>
        <dbReference type="ARBA" id="ARBA00023212"/>
    </source>
</evidence>
<dbReference type="GO" id="GO:0008017">
    <property type="term" value="F:microtubule binding"/>
    <property type="evidence" value="ECO:0007669"/>
    <property type="project" value="InterPro"/>
</dbReference>